<dbReference type="Pfam" id="PF11563">
    <property type="entry name" value="Protoglobin"/>
    <property type="match status" value="1"/>
</dbReference>
<gene>
    <name evidence="2" type="ORF">V202x_30450</name>
</gene>
<organism evidence="2 3">
    <name type="scientific">Gimesia aquarii</name>
    <dbReference type="NCBI Taxonomy" id="2527964"/>
    <lineage>
        <taxon>Bacteria</taxon>
        <taxon>Pseudomonadati</taxon>
        <taxon>Planctomycetota</taxon>
        <taxon>Planctomycetia</taxon>
        <taxon>Planctomycetales</taxon>
        <taxon>Planctomycetaceae</taxon>
        <taxon>Gimesia</taxon>
    </lineage>
</organism>
<evidence type="ECO:0000313" key="3">
    <source>
        <dbReference type="Proteomes" id="UP000318384"/>
    </source>
</evidence>
<dbReference type="Proteomes" id="UP000318384">
    <property type="component" value="Chromosome"/>
</dbReference>
<dbReference type="EMBL" id="CP037422">
    <property type="protein sequence ID" value="QDU09669.1"/>
    <property type="molecule type" value="Genomic_DNA"/>
</dbReference>
<dbReference type="SUPFAM" id="SSF46458">
    <property type="entry name" value="Globin-like"/>
    <property type="match status" value="1"/>
</dbReference>
<dbReference type="AlphaFoldDB" id="A0A517WWS3"/>
<keyword evidence="3" id="KW-1185">Reference proteome</keyword>
<dbReference type="GO" id="GO:0020037">
    <property type="term" value="F:heme binding"/>
    <property type="evidence" value="ECO:0007669"/>
    <property type="project" value="InterPro"/>
</dbReference>
<proteinExistence type="predicted"/>
<dbReference type="InterPro" id="IPR012292">
    <property type="entry name" value="Globin/Proto"/>
</dbReference>
<evidence type="ECO:0000313" key="2">
    <source>
        <dbReference type="EMBL" id="QDU09669.1"/>
    </source>
</evidence>
<evidence type="ECO:0000259" key="1">
    <source>
        <dbReference type="Pfam" id="PF11563"/>
    </source>
</evidence>
<accession>A0A517WWS3</accession>
<reference evidence="2 3" key="1">
    <citation type="submission" date="2019-03" db="EMBL/GenBank/DDBJ databases">
        <title>Deep-cultivation of Planctomycetes and their phenomic and genomic characterization uncovers novel biology.</title>
        <authorList>
            <person name="Wiegand S."/>
            <person name="Jogler M."/>
            <person name="Boedeker C."/>
            <person name="Pinto D."/>
            <person name="Vollmers J."/>
            <person name="Rivas-Marin E."/>
            <person name="Kohn T."/>
            <person name="Peeters S.H."/>
            <person name="Heuer A."/>
            <person name="Rast P."/>
            <person name="Oberbeckmann S."/>
            <person name="Bunk B."/>
            <person name="Jeske O."/>
            <person name="Meyerdierks A."/>
            <person name="Storesund J.E."/>
            <person name="Kallscheuer N."/>
            <person name="Luecker S."/>
            <person name="Lage O.M."/>
            <person name="Pohl T."/>
            <person name="Merkel B.J."/>
            <person name="Hornburger P."/>
            <person name="Mueller R.-W."/>
            <person name="Bruemmer F."/>
            <person name="Labrenz M."/>
            <person name="Spormann A.M."/>
            <person name="Op den Camp H."/>
            <person name="Overmann J."/>
            <person name="Amann R."/>
            <person name="Jetten M.S.M."/>
            <person name="Mascher T."/>
            <person name="Medema M.H."/>
            <person name="Devos D.P."/>
            <person name="Kaster A.-K."/>
            <person name="Ovreas L."/>
            <person name="Rohde M."/>
            <person name="Galperin M.Y."/>
            <person name="Jogler C."/>
        </authorList>
    </citation>
    <scope>NUCLEOTIDE SEQUENCE [LARGE SCALE GENOMIC DNA]</scope>
    <source>
        <strain evidence="2 3">V202</strain>
    </source>
</reference>
<protein>
    <recommendedName>
        <fullName evidence="1">Globin-sensor domain-containing protein</fullName>
    </recommendedName>
</protein>
<sequence>MKGKTEIDMKHIDEQLLETDLAYRFEYLKEFIGFDEADVTAIRNTIPHFAPRINGLVDATYERLLNYDATARHFVPRQHGYEGAVPESLEELTAEENQIKFRKDHLQRYFMKLLGHSYDAKMVLYLDMVGKIHTPKAGNEQLDISLVQMNALLGLISDQLIEIFLELDIPDDQKFAAIRAFQKLLWIQNDFISRHYVAISHD</sequence>
<dbReference type="Gene3D" id="1.10.490.10">
    <property type="entry name" value="Globins"/>
    <property type="match status" value="1"/>
</dbReference>
<dbReference type="InterPro" id="IPR009050">
    <property type="entry name" value="Globin-like_sf"/>
</dbReference>
<dbReference type="PANTHER" id="PTHR42071:SF1">
    <property type="entry name" value="GLOBIN-SENSOR DOMAIN-CONTAINING PROTEIN"/>
    <property type="match status" value="1"/>
</dbReference>
<dbReference type="PANTHER" id="PTHR42071">
    <property type="entry name" value="PROTOGLOBIN DOMAIN-CONTAINING PROTEIN"/>
    <property type="match status" value="1"/>
</dbReference>
<name>A0A517WWS3_9PLAN</name>
<dbReference type="InterPro" id="IPR044398">
    <property type="entry name" value="Globin-sensor_dom"/>
</dbReference>
<dbReference type="GO" id="GO:0019825">
    <property type="term" value="F:oxygen binding"/>
    <property type="evidence" value="ECO:0007669"/>
    <property type="project" value="InterPro"/>
</dbReference>
<feature type="domain" description="Globin-sensor" evidence="1">
    <location>
        <begin position="22"/>
        <end position="197"/>
    </location>
</feature>